<sequence>MSSTDRFEKPTGRSSTTFAPPAPAAGTRFSVCQEISVLWGDLDVIGHVNNTRYFAWFEEARLAYLRLIGVDMSSDATQKAVLASTTADFLRPVFWPDTVRVEGRTTRLGRTSLTMDYRVTSTSQQAIVATGSAVVVLVASSTNRPAPIPDVIRDAIRRIDPDARDTL</sequence>
<dbReference type="PANTHER" id="PTHR31793">
    <property type="entry name" value="4-HYDROXYBENZOYL-COA THIOESTERASE FAMILY MEMBER"/>
    <property type="match status" value="1"/>
</dbReference>
<name>A0A9X3X9Q7_9BACT</name>
<dbReference type="InterPro" id="IPR050563">
    <property type="entry name" value="4-hydroxybenzoyl-CoA_TE"/>
</dbReference>
<dbReference type="SUPFAM" id="SSF54637">
    <property type="entry name" value="Thioesterase/thiol ester dehydrase-isomerase"/>
    <property type="match status" value="1"/>
</dbReference>
<dbReference type="CDD" id="cd00586">
    <property type="entry name" value="4HBT"/>
    <property type="match status" value="1"/>
</dbReference>
<dbReference type="Pfam" id="PF13279">
    <property type="entry name" value="4HBT_2"/>
    <property type="match status" value="1"/>
</dbReference>
<evidence type="ECO:0000313" key="3">
    <source>
        <dbReference type="Proteomes" id="UP001151081"/>
    </source>
</evidence>
<dbReference type="AlphaFoldDB" id="A0A9X3X9Q7"/>
<evidence type="ECO:0000313" key="2">
    <source>
        <dbReference type="EMBL" id="MDC3984086.1"/>
    </source>
</evidence>
<dbReference type="PANTHER" id="PTHR31793:SF24">
    <property type="entry name" value="LONG-CHAIN ACYL-COA THIOESTERASE FADM"/>
    <property type="match status" value="1"/>
</dbReference>
<feature type="compositionally biased region" description="Basic and acidic residues" evidence="1">
    <location>
        <begin position="1"/>
        <end position="11"/>
    </location>
</feature>
<keyword evidence="3" id="KW-1185">Reference proteome</keyword>
<gene>
    <name evidence="2" type="ORF">KEG57_26490</name>
</gene>
<feature type="region of interest" description="Disordered" evidence="1">
    <location>
        <begin position="1"/>
        <end position="21"/>
    </location>
</feature>
<protein>
    <submittedName>
        <fullName evidence="2">Acyl-CoA thioesterase</fullName>
    </submittedName>
</protein>
<accession>A0A9X3X9Q7</accession>
<dbReference type="GO" id="GO:0047617">
    <property type="term" value="F:fatty acyl-CoA hydrolase activity"/>
    <property type="evidence" value="ECO:0007669"/>
    <property type="project" value="TreeGrafter"/>
</dbReference>
<reference evidence="2 3" key="1">
    <citation type="submission" date="2021-04" db="EMBL/GenBank/DDBJ databases">
        <title>Genome analysis of Polyangium sp.</title>
        <authorList>
            <person name="Li Y."/>
            <person name="Wang J."/>
        </authorList>
    </citation>
    <scope>NUCLEOTIDE SEQUENCE [LARGE SCALE GENOMIC DNA]</scope>
    <source>
        <strain evidence="2 3">SDU14</strain>
    </source>
</reference>
<dbReference type="EMBL" id="JAGTJJ010000018">
    <property type="protein sequence ID" value="MDC3984086.1"/>
    <property type="molecule type" value="Genomic_DNA"/>
</dbReference>
<evidence type="ECO:0000256" key="1">
    <source>
        <dbReference type="SAM" id="MobiDB-lite"/>
    </source>
</evidence>
<dbReference type="Proteomes" id="UP001151081">
    <property type="component" value="Unassembled WGS sequence"/>
</dbReference>
<dbReference type="InterPro" id="IPR029069">
    <property type="entry name" value="HotDog_dom_sf"/>
</dbReference>
<organism evidence="2 3">
    <name type="scientific">Polyangium jinanense</name>
    <dbReference type="NCBI Taxonomy" id="2829994"/>
    <lineage>
        <taxon>Bacteria</taxon>
        <taxon>Pseudomonadati</taxon>
        <taxon>Myxococcota</taxon>
        <taxon>Polyangia</taxon>
        <taxon>Polyangiales</taxon>
        <taxon>Polyangiaceae</taxon>
        <taxon>Polyangium</taxon>
    </lineage>
</organism>
<proteinExistence type="predicted"/>
<comment type="caution">
    <text evidence="2">The sequence shown here is derived from an EMBL/GenBank/DDBJ whole genome shotgun (WGS) entry which is preliminary data.</text>
</comment>
<dbReference type="RefSeq" id="WP_272427169.1">
    <property type="nucleotide sequence ID" value="NZ_JAGTJJ010000018.1"/>
</dbReference>
<dbReference type="Gene3D" id="3.10.129.10">
    <property type="entry name" value="Hotdog Thioesterase"/>
    <property type="match status" value="1"/>
</dbReference>